<evidence type="ECO:0000313" key="6">
    <source>
        <dbReference type="EMBL" id="MFC3323819.1"/>
    </source>
</evidence>
<keyword evidence="3 4" id="KW-0472">Membrane</keyword>
<evidence type="ECO:0000256" key="1">
    <source>
        <dbReference type="ARBA" id="ARBA00022692"/>
    </source>
</evidence>
<sequence>MASTSRGWQHGRDRLERSEAGTQWAALAGVTAALAMFGAAQGLSSPLFTLLMQKQGMSPALIGLSAAMMPLGLILSASFVPAAVRLVGARNLAVGCSLIGALCFLGIGYLQDWVAWFVIRFIIGVVINPLYILGEVWALSLAPPSRRGRVMGVFNTLMGAGYAAGPFALTLLGTSGWAPFLVGVAGFTLCAVILHAVSSKLTGFEDDGQPASGLVGFAKMAPALLLAVLVSAAVQQSTYALVPVFGASYGLAEAVLASLVMALSLGNILLQIPLGLLAERFGGRAMIIVCALATSACALLLPLLIMTPLIWVVLLVMGAVGYGVYTMALVELSSRFKGSALVAGNAAFALMWGAGGIVGPPGAGLLMQGIGPLGLPVVIAGLDAVLVLFALYRSSVRRAF</sequence>
<dbReference type="InterPro" id="IPR036259">
    <property type="entry name" value="MFS_trans_sf"/>
</dbReference>
<feature type="transmembrane region" description="Helical" evidence="4">
    <location>
        <begin position="309"/>
        <end position="328"/>
    </location>
</feature>
<evidence type="ECO:0000259" key="5">
    <source>
        <dbReference type="PROSITE" id="PS50850"/>
    </source>
</evidence>
<keyword evidence="2 4" id="KW-1133">Transmembrane helix</keyword>
<feature type="transmembrane region" description="Helical" evidence="4">
    <location>
        <begin position="21"/>
        <end position="40"/>
    </location>
</feature>
<evidence type="ECO:0000313" key="7">
    <source>
        <dbReference type="Proteomes" id="UP001595648"/>
    </source>
</evidence>
<organism evidence="6 7">
    <name type="scientific">Mesorhizobium cantuariense</name>
    <dbReference type="NCBI Taxonomy" id="1300275"/>
    <lineage>
        <taxon>Bacteria</taxon>
        <taxon>Pseudomonadati</taxon>
        <taxon>Pseudomonadota</taxon>
        <taxon>Alphaproteobacteria</taxon>
        <taxon>Hyphomicrobiales</taxon>
        <taxon>Phyllobacteriaceae</taxon>
        <taxon>Mesorhizobium</taxon>
    </lineage>
</organism>
<reference evidence="7" key="1">
    <citation type="journal article" date="2019" name="Int. J. Syst. Evol. Microbiol.">
        <title>The Global Catalogue of Microorganisms (GCM) 10K type strain sequencing project: providing services to taxonomists for standard genome sequencing and annotation.</title>
        <authorList>
            <consortium name="The Broad Institute Genomics Platform"/>
            <consortium name="The Broad Institute Genome Sequencing Center for Infectious Disease"/>
            <person name="Wu L."/>
            <person name="Ma J."/>
        </authorList>
    </citation>
    <scope>NUCLEOTIDE SEQUENCE [LARGE SCALE GENOMIC DNA]</scope>
    <source>
        <strain evidence="7">ICMP 19515</strain>
    </source>
</reference>
<feature type="transmembrane region" description="Helical" evidence="4">
    <location>
        <begin position="340"/>
        <end position="358"/>
    </location>
</feature>
<feature type="transmembrane region" description="Helical" evidence="4">
    <location>
        <begin position="60"/>
        <end position="80"/>
    </location>
</feature>
<dbReference type="SUPFAM" id="SSF103473">
    <property type="entry name" value="MFS general substrate transporter"/>
    <property type="match status" value="1"/>
</dbReference>
<dbReference type="InterPro" id="IPR011701">
    <property type="entry name" value="MFS"/>
</dbReference>
<feature type="transmembrane region" description="Helical" evidence="4">
    <location>
        <begin position="254"/>
        <end position="278"/>
    </location>
</feature>
<comment type="caution">
    <text evidence="6">The sequence shown here is derived from an EMBL/GenBank/DDBJ whole genome shotgun (WGS) entry which is preliminary data.</text>
</comment>
<feature type="transmembrane region" description="Helical" evidence="4">
    <location>
        <begin position="177"/>
        <end position="198"/>
    </location>
</feature>
<dbReference type="Gene3D" id="1.20.1250.20">
    <property type="entry name" value="MFS general substrate transporter like domains"/>
    <property type="match status" value="2"/>
</dbReference>
<feature type="transmembrane region" description="Helical" evidence="4">
    <location>
        <begin position="370"/>
        <end position="392"/>
    </location>
</feature>
<keyword evidence="1 4" id="KW-0812">Transmembrane</keyword>
<evidence type="ECO:0000256" key="4">
    <source>
        <dbReference type="SAM" id="Phobius"/>
    </source>
</evidence>
<dbReference type="InterPro" id="IPR020846">
    <property type="entry name" value="MFS_dom"/>
</dbReference>
<name>A0ABV7MRT1_9HYPH</name>
<feature type="transmembrane region" description="Helical" evidence="4">
    <location>
        <begin position="210"/>
        <end position="234"/>
    </location>
</feature>
<dbReference type="RefSeq" id="WP_378980403.1">
    <property type="nucleotide sequence ID" value="NZ_JBHRVD010000001.1"/>
</dbReference>
<dbReference type="Pfam" id="PF07690">
    <property type="entry name" value="MFS_1"/>
    <property type="match status" value="1"/>
</dbReference>
<dbReference type="PANTHER" id="PTHR23521:SF3">
    <property type="entry name" value="MFS TRANSPORTER"/>
    <property type="match status" value="1"/>
</dbReference>
<protein>
    <submittedName>
        <fullName evidence="6">MFS transporter</fullName>
    </submittedName>
</protein>
<feature type="transmembrane region" description="Helical" evidence="4">
    <location>
        <begin position="150"/>
        <end position="171"/>
    </location>
</feature>
<evidence type="ECO:0000256" key="2">
    <source>
        <dbReference type="ARBA" id="ARBA00022989"/>
    </source>
</evidence>
<dbReference type="PANTHER" id="PTHR23521">
    <property type="entry name" value="TRANSPORTER MFS SUPERFAMILY"/>
    <property type="match status" value="1"/>
</dbReference>
<dbReference type="Proteomes" id="UP001595648">
    <property type="component" value="Unassembled WGS sequence"/>
</dbReference>
<feature type="transmembrane region" description="Helical" evidence="4">
    <location>
        <begin position="92"/>
        <end position="111"/>
    </location>
</feature>
<accession>A0ABV7MRT1</accession>
<proteinExistence type="predicted"/>
<feature type="transmembrane region" description="Helical" evidence="4">
    <location>
        <begin position="285"/>
        <end position="303"/>
    </location>
</feature>
<evidence type="ECO:0000256" key="3">
    <source>
        <dbReference type="ARBA" id="ARBA00023136"/>
    </source>
</evidence>
<feature type="domain" description="Major facilitator superfamily (MFS) profile" evidence="5">
    <location>
        <begin position="26"/>
        <end position="398"/>
    </location>
</feature>
<dbReference type="CDD" id="cd17477">
    <property type="entry name" value="MFS_YcaD_like"/>
    <property type="match status" value="1"/>
</dbReference>
<feature type="transmembrane region" description="Helical" evidence="4">
    <location>
        <begin position="117"/>
        <end position="138"/>
    </location>
</feature>
<dbReference type="EMBL" id="JBHRVD010000001">
    <property type="protein sequence ID" value="MFC3323819.1"/>
    <property type="molecule type" value="Genomic_DNA"/>
</dbReference>
<gene>
    <name evidence="6" type="ORF">ACFOJ9_18925</name>
</gene>
<dbReference type="PROSITE" id="PS50850">
    <property type="entry name" value="MFS"/>
    <property type="match status" value="1"/>
</dbReference>
<keyword evidence="7" id="KW-1185">Reference proteome</keyword>
<dbReference type="InterPro" id="IPR047200">
    <property type="entry name" value="MFS_YcaD-like"/>
</dbReference>